<name>A0ABV7HK33_9GAMM</name>
<dbReference type="InterPro" id="IPR041698">
    <property type="entry name" value="Methyltransf_25"/>
</dbReference>
<dbReference type="EMBL" id="JBHRTL010000004">
    <property type="protein sequence ID" value="MFC3154245.1"/>
    <property type="molecule type" value="Genomic_DNA"/>
</dbReference>
<accession>A0ABV7HK33</accession>
<evidence type="ECO:0000313" key="3">
    <source>
        <dbReference type="Proteomes" id="UP001595548"/>
    </source>
</evidence>
<proteinExistence type="predicted"/>
<protein>
    <submittedName>
        <fullName evidence="2">Class I SAM-dependent methyltransferase</fullName>
    </submittedName>
</protein>
<dbReference type="RefSeq" id="WP_382414394.1">
    <property type="nucleotide sequence ID" value="NZ_AP031500.1"/>
</dbReference>
<dbReference type="Pfam" id="PF13649">
    <property type="entry name" value="Methyltransf_25"/>
    <property type="match status" value="1"/>
</dbReference>
<dbReference type="GO" id="GO:0032259">
    <property type="term" value="P:methylation"/>
    <property type="evidence" value="ECO:0007669"/>
    <property type="project" value="UniProtKB-KW"/>
</dbReference>
<keyword evidence="2" id="KW-0489">Methyltransferase</keyword>
<dbReference type="SUPFAM" id="SSF53335">
    <property type="entry name" value="S-adenosyl-L-methionine-dependent methyltransferases"/>
    <property type="match status" value="1"/>
</dbReference>
<dbReference type="CDD" id="cd02440">
    <property type="entry name" value="AdoMet_MTases"/>
    <property type="match status" value="1"/>
</dbReference>
<dbReference type="Gene3D" id="3.40.50.150">
    <property type="entry name" value="Vaccinia Virus protein VP39"/>
    <property type="match status" value="1"/>
</dbReference>
<sequence length="211" mass="23362">MPDTSKVTRTSPAPPRSHESWRDFYARTEGFPHRDLTEQAVALAAGQPAKIAVDAGCGSGLDIPYLRSQGYTVYSYDAEAAAIEYCRERYGDDPGVHLQCASFVDYRHPRASLVLAHRSLFFCPPSQFAAAWEAITECLPAGGVLSVDMLGVNDSWAREPALNVSAFTQREVEQLLVPFDIQLWQITDEPGTTLQGLAKHWHFFTAVACKR</sequence>
<evidence type="ECO:0000313" key="2">
    <source>
        <dbReference type="EMBL" id="MFC3154245.1"/>
    </source>
</evidence>
<dbReference type="GO" id="GO:0008168">
    <property type="term" value="F:methyltransferase activity"/>
    <property type="evidence" value="ECO:0007669"/>
    <property type="project" value="UniProtKB-KW"/>
</dbReference>
<dbReference type="Proteomes" id="UP001595548">
    <property type="component" value="Unassembled WGS sequence"/>
</dbReference>
<comment type="caution">
    <text evidence="2">The sequence shown here is derived from an EMBL/GenBank/DDBJ whole genome shotgun (WGS) entry which is preliminary data.</text>
</comment>
<reference evidence="3" key="1">
    <citation type="journal article" date="2019" name="Int. J. Syst. Evol. Microbiol.">
        <title>The Global Catalogue of Microorganisms (GCM) 10K type strain sequencing project: providing services to taxonomists for standard genome sequencing and annotation.</title>
        <authorList>
            <consortium name="The Broad Institute Genomics Platform"/>
            <consortium name="The Broad Institute Genome Sequencing Center for Infectious Disease"/>
            <person name="Wu L."/>
            <person name="Ma J."/>
        </authorList>
    </citation>
    <scope>NUCLEOTIDE SEQUENCE [LARGE SCALE GENOMIC DNA]</scope>
    <source>
        <strain evidence="3">KCTC 52141</strain>
    </source>
</reference>
<feature type="domain" description="Methyltransferase" evidence="1">
    <location>
        <begin position="53"/>
        <end position="143"/>
    </location>
</feature>
<organism evidence="2 3">
    <name type="scientific">Gilvimarinus japonicus</name>
    <dbReference type="NCBI Taxonomy" id="1796469"/>
    <lineage>
        <taxon>Bacteria</taxon>
        <taxon>Pseudomonadati</taxon>
        <taxon>Pseudomonadota</taxon>
        <taxon>Gammaproteobacteria</taxon>
        <taxon>Cellvibrionales</taxon>
        <taxon>Cellvibrionaceae</taxon>
        <taxon>Gilvimarinus</taxon>
    </lineage>
</organism>
<gene>
    <name evidence="2" type="ORF">ACFOEB_03450</name>
</gene>
<keyword evidence="3" id="KW-1185">Reference proteome</keyword>
<evidence type="ECO:0000259" key="1">
    <source>
        <dbReference type="Pfam" id="PF13649"/>
    </source>
</evidence>
<dbReference type="InterPro" id="IPR029063">
    <property type="entry name" value="SAM-dependent_MTases_sf"/>
</dbReference>
<keyword evidence="2" id="KW-0808">Transferase</keyword>